<keyword evidence="2" id="KW-1133">Transmembrane helix</keyword>
<dbReference type="AlphaFoldDB" id="A0A1G6AHZ6"/>
<dbReference type="Proteomes" id="UP000199071">
    <property type="component" value="Unassembled WGS sequence"/>
</dbReference>
<organism evidence="3 4">
    <name type="scientific">Bauldia litoralis</name>
    <dbReference type="NCBI Taxonomy" id="665467"/>
    <lineage>
        <taxon>Bacteria</taxon>
        <taxon>Pseudomonadati</taxon>
        <taxon>Pseudomonadota</taxon>
        <taxon>Alphaproteobacteria</taxon>
        <taxon>Hyphomicrobiales</taxon>
        <taxon>Kaistiaceae</taxon>
        <taxon>Bauldia</taxon>
    </lineage>
</organism>
<evidence type="ECO:0000313" key="3">
    <source>
        <dbReference type="EMBL" id="SDB08044.1"/>
    </source>
</evidence>
<protein>
    <submittedName>
        <fullName evidence="3">Uncharacterized protein</fullName>
    </submittedName>
</protein>
<name>A0A1G6AHZ6_9HYPH</name>
<dbReference type="EMBL" id="FMXQ01000001">
    <property type="protein sequence ID" value="SDB08044.1"/>
    <property type="molecule type" value="Genomic_DNA"/>
</dbReference>
<sequence>MTPAEDGPERDEIKRIVEEAEEGMHGRIDDPGAPLDTGPIERGHVDGGPTGEREGGYREPESSSRIMMIAGAAVAIIVLVVLVGFVL</sequence>
<gene>
    <name evidence="3" type="ORF">SAMN02982931_00659</name>
</gene>
<feature type="compositionally biased region" description="Basic and acidic residues" evidence="1">
    <location>
        <begin position="39"/>
        <end position="61"/>
    </location>
</feature>
<proteinExistence type="predicted"/>
<reference evidence="3 4" key="1">
    <citation type="submission" date="2016-10" db="EMBL/GenBank/DDBJ databases">
        <authorList>
            <person name="de Groot N.N."/>
        </authorList>
    </citation>
    <scope>NUCLEOTIDE SEQUENCE [LARGE SCALE GENOMIC DNA]</scope>
    <source>
        <strain evidence="3 4">ATCC 35022</strain>
    </source>
</reference>
<accession>A0A1G6AHZ6</accession>
<keyword evidence="2" id="KW-0472">Membrane</keyword>
<dbReference type="RefSeq" id="WP_090874747.1">
    <property type="nucleotide sequence ID" value="NZ_FMXQ01000001.1"/>
</dbReference>
<feature type="region of interest" description="Disordered" evidence="1">
    <location>
        <begin position="20"/>
        <end position="61"/>
    </location>
</feature>
<evidence type="ECO:0000313" key="4">
    <source>
        <dbReference type="Proteomes" id="UP000199071"/>
    </source>
</evidence>
<feature type="compositionally biased region" description="Basic and acidic residues" evidence="1">
    <location>
        <begin position="20"/>
        <end position="30"/>
    </location>
</feature>
<evidence type="ECO:0000256" key="1">
    <source>
        <dbReference type="SAM" id="MobiDB-lite"/>
    </source>
</evidence>
<feature type="transmembrane region" description="Helical" evidence="2">
    <location>
        <begin position="66"/>
        <end position="86"/>
    </location>
</feature>
<keyword evidence="4" id="KW-1185">Reference proteome</keyword>
<evidence type="ECO:0000256" key="2">
    <source>
        <dbReference type="SAM" id="Phobius"/>
    </source>
</evidence>
<keyword evidence="2" id="KW-0812">Transmembrane</keyword>